<dbReference type="Pfam" id="PF01361">
    <property type="entry name" value="Tautomerase"/>
    <property type="match status" value="1"/>
</dbReference>
<dbReference type="EMBL" id="LYVF01000013">
    <property type="protein sequence ID" value="OAT86522.1"/>
    <property type="molecule type" value="Genomic_DNA"/>
</dbReference>
<dbReference type="NCBIfam" id="NF041920">
    <property type="entry name" value="DmpI"/>
    <property type="match status" value="1"/>
</dbReference>
<dbReference type="InterPro" id="IPR014347">
    <property type="entry name" value="Tautomerase/MIF_sf"/>
</dbReference>
<accession>A0A1B7LJ76</accession>
<evidence type="ECO:0000313" key="4">
    <source>
        <dbReference type="Proteomes" id="UP000078532"/>
    </source>
</evidence>
<gene>
    <name evidence="3" type="ORF">A6M21_03685</name>
</gene>
<evidence type="ECO:0000259" key="2">
    <source>
        <dbReference type="Pfam" id="PF01361"/>
    </source>
</evidence>
<dbReference type="InterPro" id="IPR004370">
    <property type="entry name" value="4-OT-like_dom"/>
</dbReference>
<dbReference type="AlphaFoldDB" id="A0A1B7LJ76"/>
<proteinExistence type="predicted"/>
<dbReference type="STRING" id="1838280.A6M21_03685"/>
<feature type="domain" description="4-oxalocrotonate tautomerase-like" evidence="2">
    <location>
        <begin position="4"/>
        <end position="59"/>
    </location>
</feature>
<comment type="caution">
    <text evidence="3">The sequence shown here is derived from an EMBL/GenBank/DDBJ whole genome shotgun (WGS) entry which is preliminary data.</text>
</comment>
<reference evidence="3 4" key="1">
    <citation type="submission" date="2016-04" db="EMBL/GenBank/DDBJ databases">
        <authorList>
            <person name="Evans L.H."/>
            <person name="Alamgir A."/>
            <person name="Owens N."/>
            <person name="Weber N.D."/>
            <person name="Virtaneva K."/>
            <person name="Barbian K."/>
            <person name="Babar A."/>
            <person name="Rosenke K."/>
        </authorList>
    </citation>
    <scope>NUCLEOTIDE SEQUENCE [LARGE SCALE GENOMIC DNA]</scope>
    <source>
        <strain evidence="3 4">LMa1</strain>
    </source>
</reference>
<evidence type="ECO:0000313" key="3">
    <source>
        <dbReference type="EMBL" id="OAT86522.1"/>
    </source>
</evidence>
<keyword evidence="1" id="KW-0413">Isomerase</keyword>
<dbReference type="OrthoDB" id="9804803at2"/>
<keyword evidence="4" id="KW-1185">Reference proteome</keyword>
<sequence length="64" mass="7132">MPVITFEGSTLSREQKQELVERFTRAASEVTKIPEQAFVVFVHENDPDNIGVGGVLLSTKRKNS</sequence>
<dbReference type="RefSeq" id="WP_066666249.1">
    <property type="nucleotide sequence ID" value="NZ_LYVF01000013.1"/>
</dbReference>
<dbReference type="SUPFAM" id="SSF55331">
    <property type="entry name" value="Tautomerase/MIF"/>
    <property type="match status" value="1"/>
</dbReference>
<dbReference type="GO" id="GO:0016853">
    <property type="term" value="F:isomerase activity"/>
    <property type="evidence" value="ECO:0007669"/>
    <property type="project" value="UniProtKB-KW"/>
</dbReference>
<organism evidence="3 4">
    <name type="scientific">Desulfotomaculum copahuensis</name>
    <dbReference type="NCBI Taxonomy" id="1838280"/>
    <lineage>
        <taxon>Bacteria</taxon>
        <taxon>Bacillati</taxon>
        <taxon>Bacillota</taxon>
        <taxon>Clostridia</taxon>
        <taxon>Eubacteriales</taxon>
        <taxon>Desulfotomaculaceae</taxon>
        <taxon>Desulfotomaculum</taxon>
    </lineage>
</organism>
<name>A0A1B7LJ76_9FIRM</name>
<protein>
    <submittedName>
        <fullName evidence="3">4-oxalocrotonate tautomerase</fullName>
    </submittedName>
</protein>
<dbReference type="Proteomes" id="UP000078532">
    <property type="component" value="Unassembled WGS sequence"/>
</dbReference>
<dbReference type="Gene3D" id="3.30.429.10">
    <property type="entry name" value="Macrophage Migration Inhibitory Factor"/>
    <property type="match status" value="1"/>
</dbReference>
<evidence type="ECO:0000256" key="1">
    <source>
        <dbReference type="ARBA" id="ARBA00023235"/>
    </source>
</evidence>